<protein>
    <submittedName>
        <fullName evidence="1">Uncharacterized protein</fullName>
    </submittedName>
</protein>
<organism evidence="1 2">
    <name type="scientific">Adineta steineri</name>
    <dbReference type="NCBI Taxonomy" id="433720"/>
    <lineage>
        <taxon>Eukaryota</taxon>
        <taxon>Metazoa</taxon>
        <taxon>Spiralia</taxon>
        <taxon>Gnathifera</taxon>
        <taxon>Rotifera</taxon>
        <taxon>Eurotatoria</taxon>
        <taxon>Bdelloidea</taxon>
        <taxon>Adinetida</taxon>
        <taxon>Adinetidae</taxon>
        <taxon>Adineta</taxon>
    </lineage>
</organism>
<proteinExistence type="predicted"/>
<dbReference type="AlphaFoldDB" id="A0A820N531"/>
<evidence type="ECO:0000313" key="2">
    <source>
        <dbReference type="Proteomes" id="UP000663868"/>
    </source>
</evidence>
<gene>
    <name evidence="1" type="ORF">KXQ929_LOCUS50113</name>
</gene>
<reference evidence="1" key="1">
    <citation type="submission" date="2021-02" db="EMBL/GenBank/DDBJ databases">
        <authorList>
            <person name="Nowell W R."/>
        </authorList>
    </citation>
    <scope>NUCLEOTIDE SEQUENCE</scope>
</reference>
<feature type="non-terminal residue" evidence="1">
    <location>
        <position position="36"/>
    </location>
</feature>
<dbReference type="Proteomes" id="UP000663868">
    <property type="component" value="Unassembled WGS sequence"/>
</dbReference>
<comment type="caution">
    <text evidence="1">The sequence shown here is derived from an EMBL/GenBank/DDBJ whole genome shotgun (WGS) entry which is preliminary data.</text>
</comment>
<accession>A0A820N531</accession>
<sequence>MVCAYKFGLFTYESTEATTAEESFGPDVDTALVDDD</sequence>
<dbReference type="EMBL" id="CAJOBB010022433">
    <property type="protein sequence ID" value="CAF4384714.1"/>
    <property type="molecule type" value="Genomic_DNA"/>
</dbReference>
<name>A0A820N531_9BILA</name>
<evidence type="ECO:0000313" key="1">
    <source>
        <dbReference type="EMBL" id="CAF4384714.1"/>
    </source>
</evidence>